<proteinExistence type="predicted"/>
<accession>A0A6G1CH01</accession>
<keyword evidence="2" id="KW-1185">Reference proteome</keyword>
<dbReference type="AlphaFoldDB" id="A0A6G1CH01"/>
<dbReference type="Proteomes" id="UP000479710">
    <property type="component" value="Unassembled WGS sequence"/>
</dbReference>
<organism evidence="1 2">
    <name type="scientific">Oryza meyeriana var. granulata</name>
    <dbReference type="NCBI Taxonomy" id="110450"/>
    <lineage>
        <taxon>Eukaryota</taxon>
        <taxon>Viridiplantae</taxon>
        <taxon>Streptophyta</taxon>
        <taxon>Embryophyta</taxon>
        <taxon>Tracheophyta</taxon>
        <taxon>Spermatophyta</taxon>
        <taxon>Magnoliopsida</taxon>
        <taxon>Liliopsida</taxon>
        <taxon>Poales</taxon>
        <taxon>Poaceae</taxon>
        <taxon>BOP clade</taxon>
        <taxon>Oryzoideae</taxon>
        <taxon>Oryzeae</taxon>
        <taxon>Oryzinae</taxon>
        <taxon>Oryza</taxon>
        <taxon>Oryza meyeriana</taxon>
    </lineage>
</organism>
<evidence type="ECO:0000313" key="1">
    <source>
        <dbReference type="EMBL" id="KAF0898883.1"/>
    </source>
</evidence>
<name>A0A6G1CH01_9ORYZ</name>
<protein>
    <submittedName>
        <fullName evidence="1">Uncharacterized protein</fullName>
    </submittedName>
</protein>
<comment type="caution">
    <text evidence="1">The sequence shown here is derived from an EMBL/GenBank/DDBJ whole genome shotgun (WGS) entry which is preliminary data.</text>
</comment>
<evidence type="ECO:0000313" key="2">
    <source>
        <dbReference type="Proteomes" id="UP000479710"/>
    </source>
</evidence>
<sequence>MSPSTHQSKICINVGFGLRTARGSMVSLPSPMPVTCPLPLTATTYLSRHHCHRPWTVRPNGAWTPRPAHIKGSAKPTF</sequence>
<gene>
    <name evidence="1" type="ORF">E2562_012596</name>
</gene>
<reference evidence="1 2" key="1">
    <citation type="submission" date="2019-11" db="EMBL/GenBank/DDBJ databases">
        <title>Whole genome sequence of Oryza granulata.</title>
        <authorList>
            <person name="Li W."/>
        </authorList>
    </citation>
    <scope>NUCLEOTIDE SEQUENCE [LARGE SCALE GENOMIC DNA]</scope>
    <source>
        <strain evidence="2">cv. Menghai</strain>
        <tissue evidence="1">Leaf</tissue>
    </source>
</reference>
<dbReference type="EMBL" id="SPHZ02000009">
    <property type="protein sequence ID" value="KAF0898883.1"/>
    <property type="molecule type" value="Genomic_DNA"/>
</dbReference>